<dbReference type="EMBL" id="BMJE01000010">
    <property type="protein sequence ID" value="GGB86858.1"/>
    <property type="molecule type" value="Genomic_DNA"/>
</dbReference>
<keyword evidence="4 6" id="KW-0031">Aminopeptidase</keyword>
<keyword evidence="5" id="KW-0732">Signal</keyword>
<comment type="caution">
    <text evidence="6">The sequence shown here is derived from an EMBL/GenBank/DDBJ whole genome shotgun (WGS) entry which is preliminary data.</text>
</comment>
<sequence length="400" mass="45363">MKKYSLKQFLAVSLLFAGAYTATAQDYLVNSLKNNKSENSKESFIFTDVINIENTPVKSQGSSGTCWSYSANSFLESEMIRMGKEPVELSQIYTARNAYIEKGKNYVRMHGAITLGDGGALHDVINMYKKYGALPQSEYTGLHYGTTKNKFAEMATINQGLLEAVVKNPNGTLTPSWEKAYVAVLDSYLGEVPETFKYKGKEYTPQTFAKEVVGLNPDDYVELSSFKDYPYYSQFVLMVPDNWSLDLVYNVKMNDLTDIIDHALEEGYTVGWAGDVSEKGFSWKNGVAYIPAKEYSEMTLEEREAIFKGPQKEMQITEEMRQEAFDNYETQDDHGMHIVGLSKDQNGKEYYIIKNSWGATNDYQGYMYMTKNFVKYKTTAILLNKGGLPKKIAKKLDIKQ</sequence>
<organism evidence="6 7">
    <name type="scientific">Flavobacterium suaedae</name>
    <dbReference type="NCBI Taxonomy" id="1767027"/>
    <lineage>
        <taxon>Bacteria</taxon>
        <taxon>Pseudomonadati</taxon>
        <taxon>Bacteroidota</taxon>
        <taxon>Flavobacteriia</taxon>
        <taxon>Flavobacteriales</taxon>
        <taxon>Flavobacteriaceae</taxon>
        <taxon>Flavobacterium</taxon>
    </lineage>
</organism>
<evidence type="ECO:0000256" key="4">
    <source>
        <dbReference type="PIRNR" id="PIRNR005700"/>
    </source>
</evidence>
<comment type="similarity">
    <text evidence="4">Belongs to the peptidase C1 family.</text>
</comment>
<evidence type="ECO:0000256" key="2">
    <source>
        <dbReference type="ARBA" id="ARBA00022801"/>
    </source>
</evidence>
<evidence type="ECO:0000313" key="7">
    <source>
        <dbReference type="Proteomes" id="UP000615760"/>
    </source>
</evidence>
<dbReference type="Gene3D" id="3.90.70.10">
    <property type="entry name" value="Cysteine proteinases"/>
    <property type="match status" value="1"/>
</dbReference>
<keyword evidence="2 4" id="KW-0378">Hydrolase</keyword>
<dbReference type="SUPFAM" id="SSF54001">
    <property type="entry name" value="Cysteine proteinases"/>
    <property type="match status" value="1"/>
</dbReference>
<gene>
    <name evidence="6" type="primary">pepC</name>
    <name evidence="6" type="ORF">GCM10007424_28660</name>
</gene>
<dbReference type="PANTHER" id="PTHR10363">
    <property type="entry name" value="BLEOMYCIN HYDROLASE"/>
    <property type="match status" value="1"/>
</dbReference>
<feature type="chain" id="PRO_5045196818" description="Aminopeptidase" evidence="5">
    <location>
        <begin position="25"/>
        <end position="400"/>
    </location>
</feature>
<reference evidence="7" key="1">
    <citation type="journal article" date="2019" name="Int. J. Syst. Evol. Microbiol.">
        <title>The Global Catalogue of Microorganisms (GCM) 10K type strain sequencing project: providing services to taxonomists for standard genome sequencing and annotation.</title>
        <authorList>
            <consortium name="The Broad Institute Genomics Platform"/>
            <consortium name="The Broad Institute Genome Sequencing Center for Infectious Disease"/>
            <person name="Wu L."/>
            <person name="Ma J."/>
        </authorList>
    </citation>
    <scope>NUCLEOTIDE SEQUENCE [LARGE SCALE GENOMIC DNA]</scope>
    <source>
        <strain evidence="7">CGMCC 1.15461</strain>
    </source>
</reference>
<dbReference type="PANTHER" id="PTHR10363:SF2">
    <property type="entry name" value="BLEOMYCIN HYDROLASE"/>
    <property type="match status" value="1"/>
</dbReference>
<name>A0ABQ1K8A3_9FLAO</name>
<dbReference type="GO" id="GO:0004177">
    <property type="term" value="F:aminopeptidase activity"/>
    <property type="evidence" value="ECO:0007669"/>
    <property type="project" value="UniProtKB-KW"/>
</dbReference>
<dbReference type="Proteomes" id="UP000615760">
    <property type="component" value="Unassembled WGS sequence"/>
</dbReference>
<dbReference type="InterPro" id="IPR004134">
    <property type="entry name" value="Peptidase_C1B"/>
</dbReference>
<dbReference type="PROSITE" id="PS00139">
    <property type="entry name" value="THIOL_PROTEASE_CYS"/>
    <property type="match status" value="1"/>
</dbReference>
<keyword evidence="1 4" id="KW-0645">Protease</keyword>
<feature type="signal peptide" evidence="5">
    <location>
        <begin position="1"/>
        <end position="24"/>
    </location>
</feature>
<dbReference type="PIRSF" id="PIRSF005700">
    <property type="entry name" value="PepC"/>
    <property type="match status" value="1"/>
</dbReference>
<keyword evidence="7" id="KW-1185">Reference proteome</keyword>
<accession>A0ABQ1K8A3</accession>
<dbReference type="InterPro" id="IPR038765">
    <property type="entry name" value="Papain-like_cys_pep_sf"/>
</dbReference>
<protein>
    <recommendedName>
        <fullName evidence="4">Aminopeptidase</fullName>
    </recommendedName>
</protein>
<evidence type="ECO:0000256" key="1">
    <source>
        <dbReference type="ARBA" id="ARBA00022670"/>
    </source>
</evidence>
<dbReference type="InterPro" id="IPR000169">
    <property type="entry name" value="Pept_cys_AS"/>
</dbReference>
<dbReference type="RefSeq" id="WP_188622015.1">
    <property type="nucleotide sequence ID" value="NZ_BMJE01000010.1"/>
</dbReference>
<proteinExistence type="inferred from homology"/>
<evidence type="ECO:0000313" key="6">
    <source>
        <dbReference type="EMBL" id="GGB86858.1"/>
    </source>
</evidence>
<evidence type="ECO:0000256" key="5">
    <source>
        <dbReference type="SAM" id="SignalP"/>
    </source>
</evidence>
<evidence type="ECO:0000256" key="3">
    <source>
        <dbReference type="ARBA" id="ARBA00022807"/>
    </source>
</evidence>
<dbReference type="Pfam" id="PF03051">
    <property type="entry name" value="Peptidase_C1_2"/>
    <property type="match status" value="1"/>
</dbReference>
<keyword evidence="3 4" id="KW-0788">Thiol protease</keyword>